<dbReference type="PANTHER" id="PTHR12526:SF608">
    <property type="entry name" value="PELF"/>
    <property type="match status" value="1"/>
</dbReference>
<evidence type="ECO:0000313" key="2">
    <source>
        <dbReference type="EMBL" id="RJR28187.1"/>
    </source>
</evidence>
<proteinExistence type="predicted"/>
<reference evidence="2 3" key="1">
    <citation type="journal article" date="2017" name="ISME J.">
        <title>Energy and carbon metabolisms in a deep terrestrial subsurface fluid microbial community.</title>
        <authorList>
            <person name="Momper L."/>
            <person name="Jungbluth S.P."/>
            <person name="Lee M.D."/>
            <person name="Amend J.P."/>
        </authorList>
    </citation>
    <scope>NUCLEOTIDE SEQUENCE [LARGE SCALE GENOMIC DNA]</scope>
    <source>
        <strain evidence="2">SURF_46</strain>
    </source>
</reference>
<accession>A0A3A4ZMT2</accession>
<keyword evidence="2" id="KW-0808">Transferase</keyword>
<gene>
    <name evidence="2" type="ORF">C4561_00305</name>
</gene>
<dbReference type="EMBL" id="QZJF01000003">
    <property type="protein sequence ID" value="RJR28187.1"/>
    <property type="molecule type" value="Genomic_DNA"/>
</dbReference>
<feature type="domain" description="Glycosyl transferase family 1" evidence="1">
    <location>
        <begin position="215"/>
        <end position="365"/>
    </location>
</feature>
<dbReference type="PANTHER" id="PTHR12526">
    <property type="entry name" value="GLYCOSYLTRANSFERASE"/>
    <property type="match status" value="1"/>
</dbReference>
<organism evidence="2 3">
    <name type="scientific">candidate division WWE3 bacterium</name>
    <dbReference type="NCBI Taxonomy" id="2053526"/>
    <lineage>
        <taxon>Bacteria</taxon>
        <taxon>Katanobacteria</taxon>
    </lineage>
</organism>
<name>A0A3A4ZMT2_UNCKA</name>
<dbReference type="Gene3D" id="3.40.50.2000">
    <property type="entry name" value="Glycogen Phosphorylase B"/>
    <property type="match status" value="2"/>
</dbReference>
<evidence type="ECO:0000313" key="3">
    <source>
        <dbReference type="Proteomes" id="UP000265540"/>
    </source>
</evidence>
<sequence length="403" mass="46228">MLKFMNGRNICKTIVLGVEVILKILTFNGVYLPGYKAGGPIRSLANLASHLKDDIELYILTRDRDAGDTEPYENIEFNKWVKLTNEHVFYQKEKEMSIFTLRRIINCNDYHGVLLNGILSEYTIRYLLLRRLKLIKSKPTIIMPHGDLSRGALSLKNKKKSIYLKIAKILGLYDGLVWLATSDSEKNDTLKVFGRKDIVTIPNLPYHSSQNGNDFINIKEKGNLDVIYISRITKVKNLLFALKVLNDVKGYVNFNIYGPISDNDYWNSCQKFISSMNRNIKVKYHGSLPHEKVKLVFKRSDVLLLPTLGENYGHVIVEALSVGVPVIISDQTPWRNLSLRNAGWDIPLENENGYANAIQTLVDMDKEEFLKFKFGAKKYLKEVQKVSETKEAYTKLFKETYTS</sequence>
<dbReference type="AlphaFoldDB" id="A0A3A4ZMT2"/>
<protein>
    <submittedName>
        <fullName evidence="2">Glycosyltransferase</fullName>
    </submittedName>
</protein>
<comment type="caution">
    <text evidence="2">The sequence shown here is derived from an EMBL/GenBank/DDBJ whole genome shotgun (WGS) entry which is preliminary data.</text>
</comment>
<dbReference type="InterPro" id="IPR001296">
    <property type="entry name" value="Glyco_trans_1"/>
</dbReference>
<evidence type="ECO:0000259" key="1">
    <source>
        <dbReference type="Pfam" id="PF00534"/>
    </source>
</evidence>
<dbReference type="Pfam" id="PF00534">
    <property type="entry name" value="Glycos_transf_1"/>
    <property type="match status" value="1"/>
</dbReference>
<dbReference type="GO" id="GO:0016757">
    <property type="term" value="F:glycosyltransferase activity"/>
    <property type="evidence" value="ECO:0007669"/>
    <property type="project" value="InterPro"/>
</dbReference>
<dbReference type="Proteomes" id="UP000265540">
    <property type="component" value="Unassembled WGS sequence"/>
</dbReference>
<dbReference type="SUPFAM" id="SSF53756">
    <property type="entry name" value="UDP-Glycosyltransferase/glycogen phosphorylase"/>
    <property type="match status" value="1"/>
</dbReference>